<name>A0A9D6A826_9BACT</name>
<dbReference type="AlphaFoldDB" id="A0A9D6A826"/>
<dbReference type="Proteomes" id="UP000787419">
    <property type="component" value="Unassembled WGS sequence"/>
</dbReference>
<accession>A0A9D6A826</accession>
<evidence type="ECO:0000313" key="1">
    <source>
        <dbReference type="EMBL" id="MBF1447348.1"/>
    </source>
</evidence>
<protein>
    <submittedName>
        <fullName evidence="1">Uncharacterized protein</fullName>
    </submittedName>
</protein>
<dbReference type="EMBL" id="JABZTM010000091">
    <property type="protein sequence ID" value="MBF1447348.1"/>
    <property type="molecule type" value="Genomic_DNA"/>
</dbReference>
<sequence>MEESKIFIANYPNPLQHPLFVDENDRSKTLEVLCGYDTQINSHEVTLQIARDLITALLTFDRIYIQGNNVWDVMQVWGSTYVKELLRLHILCIIPDQELNPAMLNDGRNSWKCDFFLIQ</sequence>
<comment type="caution">
    <text evidence="1">The sequence shown here is derived from an EMBL/GenBank/DDBJ whole genome shotgun (WGS) entry which is preliminary data.</text>
</comment>
<organism evidence="1 2">
    <name type="scientific">Prevotella nigrescens</name>
    <dbReference type="NCBI Taxonomy" id="28133"/>
    <lineage>
        <taxon>Bacteria</taxon>
        <taxon>Pseudomonadati</taxon>
        <taxon>Bacteroidota</taxon>
        <taxon>Bacteroidia</taxon>
        <taxon>Bacteroidales</taxon>
        <taxon>Prevotellaceae</taxon>
        <taxon>Prevotella</taxon>
    </lineage>
</organism>
<gene>
    <name evidence="1" type="ORF">HXN55_08220</name>
</gene>
<proteinExistence type="predicted"/>
<dbReference type="RefSeq" id="WP_278490790.1">
    <property type="nucleotide sequence ID" value="NZ_JABZTM010000091.1"/>
</dbReference>
<evidence type="ECO:0000313" key="2">
    <source>
        <dbReference type="Proteomes" id="UP000787419"/>
    </source>
</evidence>
<reference evidence="1" key="1">
    <citation type="submission" date="2020-04" db="EMBL/GenBank/DDBJ databases">
        <title>Deep metagenomics examines the oral microbiome during advanced dental caries in children, revealing novel taxa and co-occurrences with host molecules.</title>
        <authorList>
            <person name="Baker J.L."/>
            <person name="Morton J.T."/>
            <person name="Dinis M."/>
            <person name="Alvarez R."/>
            <person name="Tran N.C."/>
            <person name="Knight R."/>
            <person name="Edlund A."/>
        </authorList>
    </citation>
    <scope>NUCLEOTIDE SEQUENCE</scope>
    <source>
        <strain evidence="1">JCVI_32_bin.50</strain>
    </source>
</reference>